<feature type="region of interest" description="Disordered" evidence="1">
    <location>
        <begin position="134"/>
        <end position="155"/>
    </location>
</feature>
<evidence type="ECO:0000313" key="2">
    <source>
        <dbReference type="EMBL" id="XCD05447.1"/>
    </source>
</evidence>
<name>A0AAU8B5R0_9VIRU</name>
<sequence>MEFKTQYDNRERVYCNPGQREHITYGGHYDENGRVVLEETGRINIYDEIQSHAESVDIHVLLDRYRRGDVDALSTAQGFYGDVLDFPKTYAEALNHMSEMEKQFMSLPLEVREKFGHSFSEFLASSNSPDFLDKLGIRSAVPTPDPTPAKEADPE</sequence>
<dbReference type="InterPro" id="IPR014131">
    <property type="entry name" value="Chlamydia_phage_Vp3"/>
</dbReference>
<reference evidence="3" key="1">
    <citation type="submission" date="2024-03" db="EMBL/GenBank/DDBJ databases">
        <title>Diverse circular DNA viruses in blood, oral, and fecal samples of captive lemurs.</title>
        <authorList>
            <person name="Paietta E.N."/>
            <person name="Kraberger S."/>
            <person name="Lund M.C."/>
            <person name="Custer J.M."/>
            <person name="Vargas K.M."/>
            <person name="Ehmke E.E."/>
            <person name="Yoder A.D."/>
            <person name="Varsani A."/>
        </authorList>
    </citation>
    <scope>NUCLEOTIDE SEQUENCE</scope>
    <source>
        <strain evidence="2">Duke_24FS_88</strain>
        <strain evidence="3">Duke_26_70</strain>
    </source>
</reference>
<dbReference type="EMBL" id="PP511741">
    <property type="protein sequence ID" value="XCD07022.1"/>
    <property type="molecule type" value="Genomic_DNA"/>
</dbReference>
<accession>A0AAU8B5R0</accession>
<protein>
    <submittedName>
        <fullName evidence="3">Internal scaffolding protein</fullName>
    </submittedName>
</protein>
<proteinExistence type="predicted"/>
<dbReference type="EMBL" id="PP511561">
    <property type="protein sequence ID" value="XCD05447.1"/>
    <property type="molecule type" value="Genomic_DNA"/>
</dbReference>
<organism evidence="3">
    <name type="scientific">Dulem virus 155</name>
    <dbReference type="NCBI Taxonomy" id="3145632"/>
    <lineage>
        <taxon>Viruses</taxon>
        <taxon>Monodnaviria</taxon>
        <taxon>Sangervirae</taxon>
        <taxon>Phixviricota</taxon>
        <taxon>Malgrandaviricetes</taxon>
        <taxon>Petitvirales</taxon>
        <taxon>Microviridae</taxon>
        <taxon>Microvirus</taxon>
    </lineage>
</organism>
<evidence type="ECO:0000313" key="3">
    <source>
        <dbReference type="EMBL" id="XCD07022.1"/>
    </source>
</evidence>
<evidence type="ECO:0000256" key="1">
    <source>
        <dbReference type="SAM" id="MobiDB-lite"/>
    </source>
</evidence>
<dbReference type="Pfam" id="PF09675">
    <property type="entry name" value="Chlamy_scaf"/>
    <property type="match status" value="1"/>
</dbReference>